<dbReference type="Proteomes" id="UP000242715">
    <property type="component" value="Unassembled WGS sequence"/>
</dbReference>
<evidence type="ECO:0000256" key="20">
    <source>
        <dbReference type="PROSITE-ProRule" id="PRU10141"/>
    </source>
</evidence>
<keyword evidence="25" id="KW-1185">Reference proteome</keyword>
<dbReference type="Pfam" id="PF07714">
    <property type="entry name" value="PK_Tyr_Ser-Thr"/>
    <property type="match status" value="1"/>
</dbReference>
<keyword evidence="9" id="KW-0732">Signal</keyword>
<evidence type="ECO:0000256" key="22">
    <source>
        <dbReference type="SAM" id="Phobius"/>
    </source>
</evidence>
<dbReference type="AlphaFoldDB" id="A0A2Z6N559"/>
<evidence type="ECO:0000256" key="13">
    <source>
        <dbReference type="ARBA" id="ARBA00022840"/>
    </source>
</evidence>
<reference evidence="25" key="1">
    <citation type="journal article" date="2017" name="Front. Plant Sci.">
        <title>Climate Clever Clovers: New Paradigm to Reduce the Environmental Footprint of Ruminants by Breeding Low Methanogenic Forages Utilizing Haplotype Variation.</title>
        <authorList>
            <person name="Kaur P."/>
            <person name="Appels R."/>
            <person name="Bayer P.E."/>
            <person name="Keeble-Gagnere G."/>
            <person name="Wang J."/>
            <person name="Hirakawa H."/>
            <person name="Shirasawa K."/>
            <person name="Vercoe P."/>
            <person name="Stefanova K."/>
            <person name="Durmic Z."/>
            <person name="Nichols P."/>
            <person name="Revell C."/>
            <person name="Isobe S.N."/>
            <person name="Edwards D."/>
            <person name="Erskine W."/>
        </authorList>
    </citation>
    <scope>NUCLEOTIDE SEQUENCE [LARGE SCALE GENOMIC DNA]</scope>
    <source>
        <strain evidence="25">cv. Daliak</strain>
    </source>
</reference>
<dbReference type="InterPro" id="IPR017441">
    <property type="entry name" value="Protein_kinase_ATP_BS"/>
</dbReference>
<dbReference type="Gene3D" id="3.80.10.10">
    <property type="entry name" value="Ribonuclease Inhibitor"/>
    <property type="match status" value="1"/>
</dbReference>
<evidence type="ECO:0000256" key="18">
    <source>
        <dbReference type="ARBA" id="ARBA00047899"/>
    </source>
</evidence>
<evidence type="ECO:0000259" key="23">
    <source>
        <dbReference type="PROSITE" id="PS50011"/>
    </source>
</evidence>
<comment type="subcellular location">
    <subcellularLocation>
        <location evidence="1">Cell membrane</location>
        <topology evidence="1">Single-pass membrane protein</topology>
    </subcellularLocation>
</comment>
<dbReference type="GO" id="GO:0005886">
    <property type="term" value="C:plasma membrane"/>
    <property type="evidence" value="ECO:0007669"/>
    <property type="project" value="UniProtKB-SubCell"/>
</dbReference>
<name>A0A2Z6N559_TRISU</name>
<evidence type="ECO:0000256" key="19">
    <source>
        <dbReference type="ARBA" id="ARBA00048679"/>
    </source>
</evidence>
<evidence type="ECO:0000256" key="14">
    <source>
        <dbReference type="ARBA" id="ARBA00022989"/>
    </source>
</evidence>
<dbReference type="PANTHER" id="PTHR27008">
    <property type="entry name" value="OS04G0122200 PROTEIN"/>
    <property type="match status" value="1"/>
</dbReference>
<dbReference type="InterPro" id="IPR011009">
    <property type="entry name" value="Kinase-like_dom_sf"/>
</dbReference>
<dbReference type="GO" id="GO:0004674">
    <property type="term" value="F:protein serine/threonine kinase activity"/>
    <property type="evidence" value="ECO:0007669"/>
    <property type="project" value="UniProtKB-KW"/>
</dbReference>
<feature type="binding site" evidence="20">
    <location>
        <position position="173"/>
    </location>
    <ligand>
        <name>ATP</name>
        <dbReference type="ChEBI" id="CHEBI:30616"/>
    </ligand>
</feature>
<keyword evidence="6" id="KW-0433">Leucine-rich repeat</keyword>
<dbReference type="PROSITE" id="PS50011">
    <property type="entry name" value="PROTEIN_KINASE_DOM"/>
    <property type="match status" value="1"/>
</dbReference>
<dbReference type="InterPro" id="IPR051809">
    <property type="entry name" value="Plant_receptor-like_S/T_kinase"/>
</dbReference>
<keyword evidence="14 22" id="KW-1133">Transmembrane helix</keyword>
<keyword evidence="17" id="KW-0325">Glycoprotein</keyword>
<evidence type="ECO:0000313" key="24">
    <source>
        <dbReference type="EMBL" id="GAU31260.1"/>
    </source>
</evidence>
<feature type="transmembrane region" description="Helical" evidence="22">
    <location>
        <begin position="86"/>
        <end position="108"/>
    </location>
</feature>
<dbReference type="Gene3D" id="1.10.510.10">
    <property type="entry name" value="Transferase(Phosphotransferase) domain 1"/>
    <property type="match status" value="1"/>
</dbReference>
<dbReference type="SUPFAM" id="SSF56112">
    <property type="entry name" value="Protein kinase-like (PK-like)"/>
    <property type="match status" value="1"/>
</dbReference>
<dbReference type="PANTHER" id="PTHR27008:SF585">
    <property type="entry name" value="PROTEIN KINASE DOMAIN-CONTAINING PROTEIN"/>
    <property type="match status" value="1"/>
</dbReference>
<keyword evidence="10" id="KW-0677">Repeat</keyword>
<keyword evidence="12" id="KW-0418">Kinase</keyword>
<evidence type="ECO:0000256" key="17">
    <source>
        <dbReference type="ARBA" id="ARBA00023180"/>
    </source>
</evidence>
<dbReference type="InterPro" id="IPR001245">
    <property type="entry name" value="Ser-Thr/Tyr_kinase_cat_dom"/>
</dbReference>
<keyword evidence="5" id="KW-0597">Phosphoprotein</keyword>
<evidence type="ECO:0000256" key="15">
    <source>
        <dbReference type="ARBA" id="ARBA00023136"/>
    </source>
</evidence>
<keyword evidence="8 22" id="KW-0812">Transmembrane</keyword>
<evidence type="ECO:0000256" key="9">
    <source>
        <dbReference type="ARBA" id="ARBA00022729"/>
    </source>
</evidence>
<organism evidence="24 25">
    <name type="scientific">Trifolium subterraneum</name>
    <name type="common">Subterranean clover</name>
    <dbReference type="NCBI Taxonomy" id="3900"/>
    <lineage>
        <taxon>Eukaryota</taxon>
        <taxon>Viridiplantae</taxon>
        <taxon>Streptophyta</taxon>
        <taxon>Embryophyta</taxon>
        <taxon>Tracheophyta</taxon>
        <taxon>Spermatophyta</taxon>
        <taxon>Magnoliopsida</taxon>
        <taxon>eudicotyledons</taxon>
        <taxon>Gunneridae</taxon>
        <taxon>Pentapetalae</taxon>
        <taxon>rosids</taxon>
        <taxon>fabids</taxon>
        <taxon>Fabales</taxon>
        <taxon>Fabaceae</taxon>
        <taxon>Papilionoideae</taxon>
        <taxon>50 kb inversion clade</taxon>
        <taxon>NPAAA clade</taxon>
        <taxon>Hologalegina</taxon>
        <taxon>IRL clade</taxon>
        <taxon>Trifolieae</taxon>
        <taxon>Trifolium</taxon>
    </lineage>
</organism>
<comment type="catalytic activity">
    <reaction evidence="18">
        <text>L-threonyl-[protein] + ATP = O-phospho-L-threonyl-[protein] + ADP + H(+)</text>
        <dbReference type="Rhea" id="RHEA:46608"/>
        <dbReference type="Rhea" id="RHEA-COMP:11060"/>
        <dbReference type="Rhea" id="RHEA-COMP:11605"/>
        <dbReference type="ChEBI" id="CHEBI:15378"/>
        <dbReference type="ChEBI" id="CHEBI:30013"/>
        <dbReference type="ChEBI" id="CHEBI:30616"/>
        <dbReference type="ChEBI" id="CHEBI:61977"/>
        <dbReference type="ChEBI" id="CHEBI:456216"/>
        <dbReference type="EC" id="2.7.11.1"/>
    </reaction>
</comment>
<dbReference type="OrthoDB" id="1929327at2759"/>
<evidence type="ECO:0000256" key="6">
    <source>
        <dbReference type="ARBA" id="ARBA00022614"/>
    </source>
</evidence>
<gene>
    <name evidence="24" type="ORF">TSUD_153350</name>
</gene>
<evidence type="ECO:0000256" key="21">
    <source>
        <dbReference type="RuleBase" id="RU000304"/>
    </source>
</evidence>
<dbReference type="Pfam" id="PF00560">
    <property type="entry name" value="LRR_1"/>
    <property type="match status" value="1"/>
</dbReference>
<evidence type="ECO:0000256" key="2">
    <source>
        <dbReference type="ARBA" id="ARBA00012513"/>
    </source>
</evidence>
<evidence type="ECO:0000256" key="4">
    <source>
        <dbReference type="ARBA" id="ARBA00022527"/>
    </source>
</evidence>
<evidence type="ECO:0000256" key="11">
    <source>
        <dbReference type="ARBA" id="ARBA00022741"/>
    </source>
</evidence>
<evidence type="ECO:0000256" key="16">
    <source>
        <dbReference type="ARBA" id="ARBA00023170"/>
    </source>
</evidence>
<dbReference type="GO" id="GO:0005524">
    <property type="term" value="F:ATP binding"/>
    <property type="evidence" value="ECO:0007669"/>
    <property type="project" value="UniProtKB-UniRule"/>
</dbReference>
<keyword evidence="3" id="KW-1003">Cell membrane</keyword>
<dbReference type="FunFam" id="1.10.510.10:FF:000358">
    <property type="entry name" value="Putative leucine-rich repeat receptor-like serine/threonine-protein kinase"/>
    <property type="match status" value="1"/>
</dbReference>
<feature type="domain" description="Protein kinase" evidence="23">
    <location>
        <begin position="145"/>
        <end position="424"/>
    </location>
</feature>
<evidence type="ECO:0000256" key="5">
    <source>
        <dbReference type="ARBA" id="ARBA00022553"/>
    </source>
</evidence>
<evidence type="ECO:0000256" key="3">
    <source>
        <dbReference type="ARBA" id="ARBA00022475"/>
    </source>
</evidence>
<evidence type="ECO:0000313" key="25">
    <source>
        <dbReference type="Proteomes" id="UP000242715"/>
    </source>
</evidence>
<dbReference type="SMART" id="SM00220">
    <property type="entry name" value="S_TKc"/>
    <property type="match status" value="1"/>
</dbReference>
<protein>
    <recommendedName>
        <fullName evidence="2">non-specific serine/threonine protein kinase</fullName>
        <ecNumber evidence="2">2.7.11.1</ecNumber>
    </recommendedName>
</protein>
<dbReference type="SUPFAM" id="SSF52058">
    <property type="entry name" value="L domain-like"/>
    <property type="match status" value="1"/>
</dbReference>
<dbReference type="InterPro" id="IPR032675">
    <property type="entry name" value="LRR_dom_sf"/>
</dbReference>
<keyword evidence="13 20" id="KW-0067">ATP-binding</keyword>
<comment type="similarity">
    <text evidence="21">Belongs to the protein kinase superfamily.</text>
</comment>
<proteinExistence type="inferred from homology"/>
<dbReference type="InterPro" id="IPR000719">
    <property type="entry name" value="Prot_kinase_dom"/>
</dbReference>
<keyword evidence="11 20" id="KW-0547">Nucleotide-binding</keyword>
<accession>A0A2Z6N559</accession>
<keyword evidence="16" id="KW-0675">Receptor</keyword>
<keyword evidence="4 21" id="KW-0723">Serine/threonine-protein kinase</keyword>
<keyword evidence="7" id="KW-0808">Transferase</keyword>
<dbReference type="EC" id="2.7.11.1" evidence="2"/>
<evidence type="ECO:0000256" key="12">
    <source>
        <dbReference type="ARBA" id="ARBA00022777"/>
    </source>
</evidence>
<evidence type="ECO:0000256" key="7">
    <source>
        <dbReference type="ARBA" id="ARBA00022679"/>
    </source>
</evidence>
<dbReference type="Gene3D" id="3.30.200.20">
    <property type="entry name" value="Phosphorylase Kinase, domain 1"/>
    <property type="match status" value="1"/>
</dbReference>
<dbReference type="FunFam" id="3.30.200.20:FF:000661">
    <property type="entry name" value="Serine-threonine protein kinase plant-type"/>
    <property type="match status" value="1"/>
</dbReference>
<dbReference type="PROSITE" id="PS00107">
    <property type="entry name" value="PROTEIN_KINASE_ATP"/>
    <property type="match status" value="1"/>
</dbReference>
<evidence type="ECO:0000256" key="1">
    <source>
        <dbReference type="ARBA" id="ARBA00004162"/>
    </source>
</evidence>
<dbReference type="PROSITE" id="PS00108">
    <property type="entry name" value="PROTEIN_KINASE_ST"/>
    <property type="match status" value="1"/>
</dbReference>
<dbReference type="InterPro" id="IPR001611">
    <property type="entry name" value="Leu-rich_rpt"/>
</dbReference>
<comment type="catalytic activity">
    <reaction evidence="19">
        <text>L-seryl-[protein] + ATP = O-phospho-L-seryl-[protein] + ADP + H(+)</text>
        <dbReference type="Rhea" id="RHEA:17989"/>
        <dbReference type="Rhea" id="RHEA-COMP:9863"/>
        <dbReference type="Rhea" id="RHEA-COMP:11604"/>
        <dbReference type="ChEBI" id="CHEBI:15378"/>
        <dbReference type="ChEBI" id="CHEBI:29999"/>
        <dbReference type="ChEBI" id="CHEBI:30616"/>
        <dbReference type="ChEBI" id="CHEBI:83421"/>
        <dbReference type="ChEBI" id="CHEBI:456216"/>
        <dbReference type="EC" id="2.7.11.1"/>
    </reaction>
</comment>
<keyword evidence="15 22" id="KW-0472">Membrane</keyword>
<evidence type="ECO:0000256" key="10">
    <source>
        <dbReference type="ARBA" id="ARBA00022737"/>
    </source>
</evidence>
<dbReference type="InterPro" id="IPR008271">
    <property type="entry name" value="Ser/Thr_kinase_AS"/>
</dbReference>
<evidence type="ECO:0000256" key="8">
    <source>
        <dbReference type="ARBA" id="ARBA00022692"/>
    </source>
</evidence>
<sequence length="430" mass="47961">MVSLTSLDLSQNMLTGVIPKSLESLLYLQSVNFSYNRLQGEIPDGGPFKNFTAQSFMHNEALCGNSRLHVPQCVKQVKKTSLAKKLLLKCIVPIVVSTILVVALIILLKQKKRKRNENNLERGLSSFEVARRISYYELVQATNGFSESNLLGRGGFGSVYQGKLPGGEMVAVKVIDLQSEEKSRSFDAECNAMRNLRHRNLVKIISSCSNLDFKSLVMEFMSNGSVDKWLYSNNHCLNFLQRLNIMIDVASALEYLHHGSSIPVIHCDLKPTNVLLDENMVAHVSDFGIAKLMDEGQSKTHTQTLATIGYLAPEYGSKGIVSIKGDVYSYGIMLMEIFTRRKPTDDMFVAELSLKTWISKSMPNSIMEVLDSNLFQENGEQINDILTHMSSIFGLALNCCEYSPEARINMTDVTASLIKIKTLVHGANRV</sequence>
<dbReference type="EMBL" id="DF973450">
    <property type="protein sequence ID" value="GAU31260.1"/>
    <property type="molecule type" value="Genomic_DNA"/>
</dbReference>